<sequence length="390" mass="41968">MSSRQRDEPSSLSGTSASSSFNSASDAVSTSVSPDATDTTLTTKVMTKAGTKTATPTGSDTGISSAVSAGIGAGTGIAVAGLILLFVAVVVFFHRRKRRDPDPAPPTTVAQTSSSAPLELSSGVRPRATGLAVVPTRCQLRGKSDSEVRQQLGALGFFLKHHAQSSDYHLDTILAGADTLHESLCQLQLSEDTRHTVVRLSIDPSTRDVGIRHLLALVIFQNIDTHSVGSLSLLPPALKELFKSLPKASEESQDPLVEPALVVWNRLTAFLMHDDPEGLSPLPLLPSVESQVKTLVTLLWGFLMHFARTGDEGSSDILQTRLTNLITGCVEFGYEIFSDPYDWKFTFSHEERGVLVVPGLEKLRNDRGELYDSPRVVLAPNIVTVDLVED</sequence>
<comment type="caution">
    <text evidence="3">The sequence shown here is derived from an EMBL/GenBank/DDBJ whole genome shotgun (WGS) entry which is preliminary data.</text>
</comment>
<keyword evidence="2" id="KW-0812">Transmembrane</keyword>
<accession>A0A428PKJ0</accession>
<dbReference type="AlphaFoldDB" id="A0A428PKJ0"/>
<evidence type="ECO:0000313" key="3">
    <source>
        <dbReference type="EMBL" id="RSL53571.1"/>
    </source>
</evidence>
<name>A0A428PKJ0_9HYPO</name>
<feature type="region of interest" description="Disordered" evidence="1">
    <location>
        <begin position="1"/>
        <end position="36"/>
    </location>
</feature>
<organism evidence="3 4">
    <name type="scientific">Fusarium duplospermum</name>
    <dbReference type="NCBI Taxonomy" id="1325734"/>
    <lineage>
        <taxon>Eukaryota</taxon>
        <taxon>Fungi</taxon>
        <taxon>Dikarya</taxon>
        <taxon>Ascomycota</taxon>
        <taxon>Pezizomycotina</taxon>
        <taxon>Sordariomycetes</taxon>
        <taxon>Hypocreomycetidae</taxon>
        <taxon>Hypocreales</taxon>
        <taxon>Nectriaceae</taxon>
        <taxon>Fusarium</taxon>
        <taxon>Fusarium solani species complex</taxon>
    </lineage>
</organism>
<dbReference type="EMBL" id="NKCI01000121">
    <property type="protein sequence ID" value="RSL53571.1"/>
    <property type="molecule type" value="Genomic_DNA"/>
</dbReference>
<gene>
    <name evidence="3" type="ORF">CEP54_010308</name>
</gene>
<protein>
    <submittedName>
        <fullName evidence="3">Uncharacterized protein</fullName>
    </submittedName>
</protein>
<keyword evidence="2" id="KW-0472">Membrane</keyword>
<dbReference type="OrthoDB" id="5421765at2759"/>
<reference evidence="3 4" key="1">
    <citation type="submission" date="2017-06" db="EMBL/GenBank/DDBJ databases">
        <title>Comparative genomic analysis of Ambrosia Fusariam Clade fungi.</title>
        <authorList>
            <person name="Stajich J.E."/>
            <person name="Carrillo J."/>
            <person name="Kijimoto T."/>
            <person name="Eskalen A."/>
            <person name="O'Donnell K."/>
            <person name="Kasson M."/>
        </authorList>
    </citation>
    <scope>NUCLEOTIDE SEQUENCE [LARGE SCALE GENOMIC DNA]</scope>
    <source>
        <strain evidence="3 4">NRRL62584</strain>
    </source>
</reference>
<feature type="transmembrane region" description="Helical" evidence="2">
    <location>
        <begin position="69"/>
        <end position="93"/>
    </location>
</feature>
<dbReference type="Proteomes" id="UP000288168">
    <property type="component" value="Unassembled WGS sequence"/>
</dbReference>
<evidence type="ECO:0000256" key="1">
    <source>
        <dbReference type="SAM" id="MobiDB-lite"/>
    </source>
</evidence>
<feature type="compositionally biased region" description="Low complexity" evidence="1">
    <location>
        <begin position="10"/>
        <end position="36"/>
    </location>
</feature>
<keyword evidence="4" id="KW-1185">Reference proteome</keyword>
<proteinExistence type="predicted"/>
<evidence type="ECO:0000256" key="2">
    <source>
        <dbReference type="SAM" id="Phobius"/>
    </source>
</evidence>
<keyword evidence="2" id="KW-1133">Transmembrane helix</keyword>
<evidence type="ECO:0000313" key="4">
    <source>
        <dbReference type="Proteomes" id="UP000288168"/>
    </source>
</evidence>
<feature type="region of interest" description="Disordered" evidence="1">
    <location>
        <begin position="98"/>
        <end position="121"/>
    </location>
</feature>